<keyword evidence="4" id="KW-1185">Reference proteome</keyword>
<dbReference type="InterPro" id="IPR000182">
    <property type="entry name" value="GNAT_dom"/>
</dbReference>
<dbReference type="Proteomes" id="UP000480246">
    <property type="component" value="Unassembled WGS sequence"/>
</dbReference>
<dbReference type="PANTHER" id="PTHR13947:SF37">
    <property type="entry name" value="LD18367P"/>
    <property type="match status" value="1"/>
</dbReference>
<sequence length="150" mass="16796">MIIRKLGANEVKPLELLLLADPSREHVLDYLQRGDCYITEEADQVVGAYVLLPTRPQAVELVNIAVSEAMQGKGIGKKLISDAIERAEKAGYKTIEVGTGNSSIMQLAFYQKAGFRITGIDRDFFLKNYKEEIFENGIQCVDMLRLSKEL</sequence>
<dbReference type="InterPro" id="IPR050769">
    <property type="entry name" value="NAT_camello-type"/>
</dbReference>
<dbReference type="GO" id="GO:0008080">
    <property type="term" value="F:N-acetyltransferase activity"/>
    <property type="evidence" value="ECO:0007669"/>
    <property type="project" value="InterPro"/>
</dbReference>
<dbReference type="AlphaFoldDB" id="A0A7C8KZD6"/>
<keyword evidence="1 3" id="KW-0808">Transferase</keyword>
<dbReference type="SUPFAM" id="SSF55729">
    <property type="entry name" value="Acyl-CoA N-acyltransferases (Nat)"/>
    <property type="match status" value="1"/>
</dbReference>
<organism evidence="3 4">
    <name type="scientific">Gracilibacillus oryzae</name>
    <dbReference type="NCBI Taxonomy" id="1672701"/>
    <lineage>
        <taxon>Bacteria</taxon>
        <taxon>Bacillati</taxon>
        <taxon>Bacillota</taxon>
        <taxon>Bacilli</taxon>
        <taxon>Bacillales</taxon>
        <taxon>Bacillaceae</taxon>
        <taxon>Gracilibacillus</taxon>
    </lineage>
</organism>
<dbReference type="InterPro" id="IPR016181">
    <property type="entry name" value="Acyl_CoA_acyltransferase"/>
</dbReference>
<accession>A0A7C8KZD6</accession>
<comment type="caution">
    <text evidence="3">The sequence shown here is derived from an EMBL/GenBank/DDBJ whole genome shotgun (WGS) entry which is preliminary data.</text>
</comment>
<evidence type="ECO:0000259" key="2">
    <source>
        <dbReference type="PROSITE" id="PS51186"/>
    </source>
</evidence>
<dbReference type="PROSITE" id="PS51186">
    <property type="entry name" value="GNAT"/>
    <property type="match status" value="1"/>
</dbReference>
<protein>
    <submittedName>
        <fullName evidence="3">GNAT family N-acetyltransferase</fullName>
    </submittedName>
</protein>
<feature type="domain" description="N-acetyltransferase" evidence="2">
    <location>
        <begin position="1"/>
        <end position="150"/>
    </location>
</feature>
<dbReference type="CDD" id="cd04301">
    <property type="entry name" value="NAT_SF"/>
    <property type="match status" value="1"/>
</dbReference>
<dbReference type="PANTHER" id="PTHR13947">
    <property type="entry name" value="GNAT FAMILY N-ACETYLTRANSFERASE"/>
    <property type="match status" value="1"/>
</dbReference>
<proteinExistence type="predicted"/>
<dbReference type="OrthoDB" id="162775at2"/>
<reference evidence="3 4" key="1">
    <citation type="submission" date="2019-10" db="EMBL/GenBank/DDBJ databases">
        <title>Gracilibacillus sp. nov. isolated from rice seeds.</title>
        <authorList>
            <person name="He S."/>
        </authorList>
    </citation>
    <scope>NUCLEOTIDE SEQUENCE [LARGE SCALE GENOMIC DNA]</scope>
    <source>
        <strain evidence="3 4">TD8</strain>
    </source>
</reference>
<dbReference type="EMBL" id="WEID01000031">
    <property type="protein sequence ID" value="KAB8137974.1"/>
    <property type="molecule type" value="Genomic_DNA"/>
</dbReference>
<dbReference type="Gene3D" id="3.40.630.30">
    <property type="match status" value="1"/>
</dbReference>
<name>A0A7C8KZD6_9BACI</name>
<evidence type="ECO:0000313" key="4">
    <source>
        <dbReference type="Proteomes" id="UP000480246"/>
    </source>
</evidence>
<dbReference type="RefSeq" id="WP_153402311.1">
    <property type="nucleotide sequence ID" value="NZ_ML762427.1"/>
</dbReference>
<evidence type="ECO:0000313" key="3">
    <source>
        <dbReference type="EMBL" id="KAB8137974.1"/>
    </source>
</evidence>
<evidence type="ECO:0000256" key="1">
    <source>
        <dbReference type="ARBA" id="ARBA00022679"/>
    </source>
</evidence>
<gene>
    <name evidence="3" type="ORF">F9U64_07090</name>
</gene>
<dbReference type="Pfam" id="PF00583">
    <property type="entry name" value="Acetyltransf_1"/>
    <property type="match status" value="1"/>
</dbReference>